<organism evidence="13">
    <name type="scientific">Tanacetum cinerariifolium</name>
    <name type="common">Dalmatian daisy</name>
    <name type="synonym">Chrysanthemum cinerariifolium</name>
    <dbReference type="NCBI Taxonomy" id="118510"/>
    <lineage>
        <taxon>Eukaryota</taxon>
        <taxon>Viridiplantae</taxon>
        <taxon>Streptophyta</taxon>
        <taxon>Embryophyta</taxon>
        <taxon>Tracheophyta</taxon>
        <taxon>Spermatophyta</taxon>
        <taxon>Magnoliopsida</taxon>
        <taxon>eudicotyledons</taxon>
        <taxon>Gunneridae</taxon>
        <taxon>Pentapetalae</taxon>
        <taxon>asterids</taxon>
        <taxon>campanulids</taxon>
        <taxon>Asterales</taxon>
        <taxon>Asteraceae</taxon>
        <taxon>Asteroideae</taxon>
        <taxon>Anthemideae</taxon>
        <taxon>Anthemidinae</taxon>
        <taxon>Tanacetum</taxon>
    </lineage>
</organism>
<keyword evidence="7" id="KW-0695">RNA-directed DNA polymerase</keyword>
<keyword evidence="3" id="KW-0255">Endonuclease</keyword>
<keyword evidence="8" id="KW-0239">DNA-directed DNA polymerase</keyword>
<evidence type="ECO:0000256" key="5">
    <source>
        <dbReference type="ARBA" id="ARBA00022842"/>
    </source>
</evidence>
<evidence type="ECO:0000313" key="13">
    <source>
        <dbReference type="EMBL" id="GEU80309.1"/>
    </source>
</evidence>
<dbReference type="InterPro" id="IPR012337">
    <property type="entry name" value="RNaseH-like_sf"/>
</dbReference>
<feature type="region of interest" description="Disordered" evidence="11">
    <location>
        <begin position="945"/>
        <end position="1028"/>
    </location>
</feature>
<comment type="caution">
    <text evidence="13">The sequence shown here is derived from an EMBL/GenBank/DDBJ whole genome shotgun (WGS) entry which is preliminary data.</text>
</comment>
<keyword evidence="8" id="KW-0808">Transferase</keyword>
<dbReference type="Gene3D" id="3.30.420.10">
    <property type="entry name" value="Ribonuclease H-like superfamily/Ribonuclease H"/>
    <property type="match status" value="1"/>
</dbReference>
<evidence type="ECO:0000256" key="1">
    <source>
        <dbReference type="ARBA" id="ARBA00022722"/>
    </source>
</evidence>
<evidence type="ECO:0000256" key="9">
    <source>
        <dbReference type="ARBA" id="ARBA00023172"/>
    </source>
</evidence>
<protein>
    <submittedName>
        <fullName evidence="13">Retrovirus-related Pol polyprotein from transposon TNT 1-94</fullName>
    </submittedName>
</protein>
<feature type="compositionally biased region" description="Basic and acidic residues" evidence="11">
    <location>
        <begin position="989"/>
        <end position="1022"/>
    </location>
</feature>
<evidence type="ECO:0000259" key="12">
    <source>
        <dbReference type="PROSITE" id="PS50994"/>
    </source>
</evidence>
<dbReference type="InterPro" id="IPR036397">
    <property type="entry name" value="RNaseH_sf"/>
</dbReference>
<dbReference type="CDD" id="cd09272">
    <property type="entry name" value="RNase_HI_RT_Ty1"/>
    <property type="match status" value="1"/>
</dbReference>
<gene>
    <name evidence="13" type="ORF">Tci_052287</name>
</gene>
<name>A0A6L2N410_TANCI</name>
<dbReference type="PROSITE" id="PS50994">
    <property type="entry name" value="INTEGRASE"/>
    <property type="match status" value="1"/>
</dbReference>
<keyword evidence="1" id="KW-0540">Nuclease</keyword>
<keyword evidence="8" id="KW-0548">Nucleotidyltransferase</keyword>
<keyword evidence="5" id="KW-0460">Magnesium</keyword>
<feature type="compositionally biased region" description="Acidic residues" evidence="11">
    <location>
        <begin position="704"/>
        <end position="715"/>
    </location>
</feature>
<dbReference type="GO" id="GO:0006310">
    <property type="term" value="P:DNA recombination"/>
    <property type="evidence" value="ECO:0007669"/>
    <property type="project" value="UniProtKB-KW"/>
</dbReference>
<dbReference type="InterPro" id="IPR001584">
    <property type="entry name" value="Integrase_cat-core"/>
</dbReference>
<evidence type="ECO:0000256" key="8">
    <source>
        <dbReference type="ARBA" id="ARBA00022932"/>
    </source>
</evidence>
<evidence type="ECO:0000256" key="2">
    <source>
        <dbReference type="ARBA" id="ARBA00022723"/>
    </source>
</evidence>
<evidence type="ECO:0000256" key="4">
    <source>
        <dbReference type="ARBA" id="ARBA00022801"/>
    </source>
</evidence>
<accession>A0A6L2N410</accession>
<evidence type="ECO:0000256" key="6">
    <source>
        <dbReference type="ARBA" id="ARBA00022908"/>
    </source>
</evidence>
<dbReference type="GO" id="GO:0015074">
    <property type="term" value="P:DNA integration"/>
    <property type="evidence" value="ECO:0007669"/>
    <property type="project" value="UniProtKB-KW"/>
</dbReference>
<proteinExistence type="predicted"/>
<dbReference type="InterPro" id="IPR039537">
    <property type="entry name" value="Retrotran_Ty1/copia-like"/>
</dbReference>
<feature type="compositionally biased region" description="Acidic residues" evidence="11">
    <location>
        <begin position="753"/>
        <end position="767"/>
    </location>
</feature>
<keyword evidence="10" id="KW-0511">Multifunctional enzyme</keyword>
<dbReference type="InterPro" id="IPR013103">
    <property type="entry name" value="RVT_2"/>
</dbReference>
<dbReference type="Pfam" id="PF07727">
    <property type="entry name" value="RVT_2"/>
    <property type="match status" value="1"/>
</dbReference>
<evidence type="ECO:0000256" key="7">
    <source>
        <dbReference type="ARBA" id="ARBA00022918"/>
    </source>
</evidence>
<feature type="domain" description="Integrase catalytic" evidence="12">
    <location>
        <begin position="1"/>
        <end position="128"/>
    </location>
</feature>
<dbReference type="GO" id="GO:0004519">
    <property type="term" value="F:endonuclease activity"/>
    <property type="evidence" value="ECO:0007669"/>
    <property type="project" value="UniProtKB-KW"/>
</dbReference>
<keyword evidence="6" id="KW-0229">DNA integration</keyword>
<dbReference type="SUPFAM" id="SSF53098">
    <property type="entry name" value="Ribonuclease H-like"/>
    <property type="match status" value="1"/>
</dbReference>
<keyword evidence="2" id="KW-0479">Metal-binding</keyword>
<dbReference type="GO" id="GO:0016787">
    <property type="term" value="F:hydrolase activity"/>
    <property type="evidence" value="ECO:0007669"/>
    <property type="project" value="UniProtKB-KW"/>
</dbReference>
<feature type="compositionally biased region" description="Basic and acidic residues" evidence="11">
    <location>
        <begin position="739"/>
        <end position="752"/>
    </location>
</feature>
<feature type="region of interest" description="Disordered" evidence="11">
    <location>
        <begin position="670"/>
        <end position="769"/>
    </location>
</feature>
<dbReference type="GO" id="GO:0046872">
    <property type="term" value="F:metal ion binding"/>
    <property type="evidence" value="ECO:0007669"/>
    <property type="project" value="UniProtKB-KW"/>
</dbReference>
<dbReference type="GO" id="GO:0003964">
    <property type="term" value="F:RNA-directed DNA polymerase activity"/>
    <property type="evidence" value="ECO:0007669"/>
    <property type="project" value="UniProtKB-KW"/>
</dbReference>
<keyword evidence="9" id="KW-0233">DNA recombination</keyword>
<dbReference type="PANTHER" id="PTHR42648">
    <property type="entry name" value="TRANSPOSASE, PUTATIVE-RELATED"/>
    <property type="match status" value="1"/>
</dbReference>
<dbReference type="GO" id="GO:0003676">
    <property type="term" value="F:nucleic acid binding"/>
    <property type="evidence" value="ECO:0007669"/>
    <property type="project" value="InterPro"/>
</dbReference>
<dbReference type="PANTHER" id="PTHR42648:SF11">
    <property type="entry name" value="TRANSPOSON TY4-P GAG-POL POLYPROTEIN"/>
    <property type="match status" value="1"/>
</dbReference>
<evidence type="ECO:0000256" key="10">
    <source>
        <dbReference type="ARBA" id="ARBA00023268"/>
    </source>
</evidence>
<evidence type="ECO:0000256" key="3">
    <source>
        <dbReference type="ARBA" id="ARBA00022759"/>
    </source>
</evidence>
<evidence type="ECO:0000256" key="11">
    <source>
        <dbReference type="SAM" id="MobiDB-lite"/>
    </source>
</evidence>
<dbReference type="EMBL" id="BKCJ010008053">
    <property type="protein sequence ID" value="GEU80309.1"/>
    <property type="molecule type" value="Genomic_DNA"/>
</dbReference>
<reference evidence="13" key="1">
    <citation type="journal article" date="2019" name="Sci. Rep.">
        <title>Draft genome of Tanacetum cinerariifolium, the natural source of mosquito coil.</title>
        <authorList>
            <person name="Yamashiro T."/>
            <person name="Shiraishi A."/>
            <person name="Satake H."/>
            <person name="Nakayama K."/>
        </authorList>
    </citation>
    <scope>NUCLEOTIDE SEQUENCE</scope>
</reference>
<keyword evidence="4" id="KW-0378">Hydrolase</keyword>
<dbReference type="GO" id="GO:0003887">
    <property type="term" value="F:DNA-directed DNA polymerase activity"/>
    <property type="evidence" value="ECO:0007669"/>
    <property type="project" value="UniProtKB-KW"/>
</dbReference>
<feature type="compositionally biased region" description="Basic and acidic residues" evidence="11">
    <location>
        <begin position="716"/>
        <end position="728"/>
    </location>
</feature>
<sequence length="1295" mass="148381">MVGLPAWHIMEVMEMGMGLYPLILGLLKAETLREFYENVGISHQTSVARTPQQNGIVERRNRTLVEVARTMLIFFKAPLFLSAEAINTACYTQKPFFDTPLIQQNSIRAYAKQETRLIIPSCLWDDWDRLFQPMVNEYFNPPTIDVSPVQEVAAPRVEVLVDSPVSISISQDAPSTSISSSQEQQHSLIISRGSSSNVTQIHTPFKHLHRWTKDHRIANVISDPSRYVSTRKQLETDAMWCYFDAFLTSIYKIKIDESGRVLKNKARLIAQGFKQKEGIDFKESFASVARIEAIRIFVANAAHKNMTIYQMDVKPAFLNGKLKEEVYVSQPEGFVDQDNPSHVYKLKKALYGFKQAPRAWISICHLQLMKMPIMRGVRTLDVVHQEALSSYTRSQLTDFGFQFNKIPLYCDKKSTIALCCKNVQRSRAKHIDVRYNFIKEQVENEIVELYFVENEIVELYFVQTEYQLADIFTKPLPRERFNFLIDKLGKINSLNDVVVDQMHQPWRTFAALINRDKKIGMHTSKDDYLVSTLRFVSANESTQIYGSILLECLTSPAMMEIKAYKTYLGYAIGAVPPKIARKFKKTSPSKKDSYLVPIDEEPVTKGKQIKRSVKKSSTKLATGIVIREPHVETKSIRKEKVDVTHGKEIELISEVALTEEAQMKEVRKKSLRDFHNLHPSSSGTFTEKPPRVDKITPTVTSEGTENEGNDDENKSDDDKTPSDSEKGSNSEQDTDESESDSKSDQQHYKEEVKNDDDDEDDDDDDDKSEEKLKITQEQVIEDAQVTITTAAKETEVPDPSISYSSDLASKFLNFSDIHPNGVEIVSPLDVYVHHEGPRIHISTLLTVLVSVIPEAVIALEKDVAELKKDPLHTQVIALVDDHLDTMMGATREEFMNFLSASLTDKITEQVWNQLPQILPEEVSNFASPMIRKMIAESLNQFNLAKASSKGTKSQPKSSRKTAHSKEPEFEVGDIYTPQGHEGNLGNDDVEPRKESASKRDWFSKPSRPHEPTDPDWNEEKTPQKGPTQNWLMTLATSTSTDKSLKEFDELISTPIDFSSYILIGLKIKNLTQEILLGPAFRLLKGTRSNYAELEYNFEECYKALSEKLDWENLEGGDYPFDLSEHLPLIIRKNRQTVPIEFREQRKSFYAYARGKQSRGDVYSTKRILAVTHVSVMRKHRYGYLEEIVVRRADNVLYKFKEVKDLQLGVESYQKKINVTKPDTTRPDLRKRHPYTPYKDPQGFIYVEDYQRNRLMRSDKLYKFSDGTLTRLLSSLEDITKNINIEYLPIRRWSKL</sequence>